<feature type="transmembrane region" description="Helical" evidence="7">
    <location>
        <begin position="15"/>
        <end position="33"/>
    </location>
</feature>
<reference evidence="8" key="1">
    <citation type="submission" date="2021-01" db="EMBL/GenBank/DDBJ databases">
        <authorList>
            <person name="Corre E."/>
            <person name="Pelletier E."/>
            <person name="Niang G."/>
            <person name="Scheremetjew M."/>
            <person name="Finn R."/>
            <person name="Kale V."/>
            <person name="Holt S."/>
            <person name="Cochrane G."/>
            <person name="Meng A."/>
            <person name="Brown T."/>
            <person name="Cohen L."/>
        </authorList>
    </citation>
    <scope>NUCLEOTIDE SEQUENCE</scope>
    <source>
        <strain evidence="8">Isolate 1302-5</strain>
    </source>
</reference>
<dbReference type="SUPFAM" id="SSF103481">
    <property type="entry name" value="Multidrug resistance efflux transporter EmrE"/>
    <property type="match status" value="1"/>
</dbReference>
<evidence type="ECO:0008006" key="9">
    <source>
        <dbReference type="Google" id="ProtNLM"/>
    </source>
</evidence>
<dbReference type="InterPro" id="IPR037185">
    <property type="entry name" value="EmrE-like"/>
</dbReference>
<proteinExistence type="inferred from homology"/>
<feature type="transmembrane region" description="Helical" evidence="7">
    <location>
        <begin position="45"/>
        <end position="64"/>
    </location>
</feature>
<keyword evidence="5 7" id="KW-0472">Membrane</keyword>
<dbReference type="GO" id="GO:0016020">
    <property type="term" value="C:membrane"/>
    <property type="evidence" value="ECO:0007669"/>
    <property type="project" value="UniProtKB-SubCell"/>
</dbReference>
<sequence length="426" mass="46559">MFDALLHAKCTESCGWLAAIMSALCFGSFGVPVKGGPASKVNIDPLVMQSYKTMMCFLTCWLVIPMGQKFSFTPWGIVSGLFWVPGATAGIYGIRNSGLAIAVGTWSSLCVVSSFCWGIFVFNEKVHSVLNSCCACLLLCSGLVGMSRYSSPRVSPSRKKETTPRAAPTQDMMPLLKESDVDLEKDESLIPGKPHITRKRPTMSEKDSPPHPKDELSAYLAPLELNSTPRARKYSESSLSSKEGSPSTVVLLNGRLSMTKRQLGIVGAVINGTWGGTNMIPLHYASLEGYGGVGYTISFAIGAALVTVFMWLLRYLYHVYQTRGSFRKAYGALPSFHLREMWWSGLISGSLYSLGNFGSIMAVTYLGQGVGYSFTQLAMLVSGLWGIFYFKEIQGADMIIRWILAASVTITGIIWLSYEHEGESVH</sequence>
<organism evidence="8">
    <name type="scientific">Odontella aurita</name>
    <dbReference type="NCBI Taxonomy" id="265563"/>
    <lineage>
        <taxon>Eukaryota</taxon>
        <taxon>Sar</taxon>
        <taxon>Stramenopiles</taxon>
        <taxon>Ochrophyta</taxon>
        <taxon>Bacillariophyta</taxon>
        <taxon>Mediophyceae</taxon>
        <taxon>Biddulphiophycidae</taxon>
        <taxon>Eupodiscales</taxon>
        <taxon>Odontellaceae</taxon>
        <taxon>Odontella</taxon>
    </lineage>
</organism>
<evidence type="ECO:0000256" key="4">
    <source>
        <dbReference type="ARBA" id="ARBA00022989"/>
    </source>
</evidence>
<comment type="similarity">
    <text evidence="2">Belongs to the TMEM144 family.</text>
</comment>
<keyword evidence="4 7" id="KW-1133">Transmembrane helix</keyword>
<feature type="region of interest" description="Disordered" evidence="6">
    <location>
        <begin position="149"/>
        <end position="175"/>
    </location>
</feature>
<protein>
    <recommendedName>
        <fullName evidence="9">EamA domain-containing protein</fullName>
    </recommendedName>
</protein>
<dbReference type="PANTHER" id="PTHR16119:SF17">
    <property type="entry name" value="TRANSMEMBRANE PROTEIN 144"/>
    <property type="match status" value="1"/>
</dbReference>
<evidence type="ECO:0000256" key="5">
    <source>
        <dbReference type="ARBA" id="ARBA00023136"/>
    </source>
</evidence>
<evidence type="ECO:0000256" key="6">
    <source>
        <dbReference type="SAM" id="MobiDB-lite"/>
    </source>
</evidence>
<comment type="subcellular location">
    <subcellularLocation>
        <location evidence="1">Membrane</location>
        <topology evidence="1">Multi-pass membrane protein</topology>
    </subcellularLocation>
</comment>
<dbReference type="Pfam" id="PF07857">
    <property type="entry name" value="TMEM144"/>
    <property type="match status" value="2"/>
</dbReference>
<accession>A0A7S4HQ97</accession>
<feature type="transmembrane region" description="Helical" evidence="7">
    <location>
        <begin position="99"/>
        <end position="122"/>
    </location>
</feature>
<dbReference type="InterPro" id="IPR012435">
    <property type="entry name" value="TMEM144"/>
</dbReference>
<dbReference type="PANTHER" id="PTHR16119">
    <property type="entry name" value="TRANSMEMBRANE PROTEIN 144"/>
    <property type="match status" value="1"/>
</dbReference>
<feature type="transmembrane region" description="Helical" evidence="7">
    <location>
        <begin position="263"/>
        <end position="285"/>
    </location>
</feature>
<evidence type="ECO:0000256" key="1">
    <source>
        <dbReference type="ARBA" id="ARBA00004141"/>
    </source>
</evidence>
<evidence type="ECO:0000256" key="2">
    <source>
        <dbReference type="ARBA" id="ARBA00005731"/>
    </source>
</evidence>
<feature type="transmembrane region" description="Helical" evidence="7">
    <location>
        <begin position="70"/>
        <end position="92"/>
    </location>
</feature>
<evidence type="ECO:0000256" key="3">
    <source>
        <dbReference type="ARBA" id="ARBA00022692"/>
    </source>
</evidence>
<feature type="transmembrane region" description="Helical" evidence="7">
    <location>
        <begin position="372"/>
        <end position="390"/>
    </location>
</feature>
<dbReference type="AlphaFoldDB" id="A0A7S4HQ97"/>
<feature type="transmembrane region" description="Helical" evidence="7">
    <location>
        <begin position="341"/>
        <end position="366"/>
    </location>
</feature>
<keyword evidence="3 7" id="KW-0812">Transmembrane</keyword>
<dbReference type="InterPro" id="IPR010651">
    <property type="entry name" value="Sugar_transport"/>
</dbReference>
<dbReference type="EMBL" id="HBKQ01003819">
    <property type="protein sequence ID" value="CAE2205840.1"/>
    <property type="molecule type" value="Transcribed_RNA"/>
</dbReference>
<feature type="region of interest" description="Disordered" evidence="6">
    <location>
        <begin position="187"/>
        <end position="215"/>
    </location>
</feature>
<name>A0A7S4HQ97_9STRA</name>
<feature type="transmembrane region" description="Helical" evidence="7">
    <location>
        <begin position="399"/>
        <end position="418"/>
    </location>
</feature>
<gene>
    <name evidence="8" type="ORF">OAUR00152_LOCUS2599</name>
</gene>
<dbReference type="GO" id="GO:0015144">
    <property type="term" value="F:carbohydrate transmembrane transporter activity"/>
    <property type="evidence" value="ECO:0007669"/>
    <property type="project" value="InterPro"/>
</dbReference>
<feature type="transmembrane region" description="Helical" evidence="7">
    <location>
        <begin position="297"/>
        <end position="320"/>
    </location>
</feature>
<evidence type="ECO:0000256" key="7">
    <source>
        <dbReference type="SAM" id="Phobius"/>
    </source>
</evidence>
<evidence type="ECO:0000313" key="8">
    <source>
        <dbReference type="EMBL" id="CAE2205840.1"/>
    </source>
</evidence>
<feature type="compositionally biased region" description="Basic and acidic residues" evidence="6">
    <location>
        <begin position="202"/>
        <end position="215"/>
    </location>
</feature>